<evidence type="ECO:0000313" key="3">
    <source>
        <dbReference type="EMBL" id="SMB80278.1"/>
    </source>
</evidence>
<keyword evidence="3" id="KW-0489">Methyltransferase</keyword>
<keyword evidence="1 3" id="KW-0808">Transferase</keyword>
<dbReference type="InterPro" id="IPR029063">
    <property type="entry name" value="SAM-dependent_MTases_sf"/>
</dbReference>
<keyword evidence="4" id="KW-1185">Reference proteome</keyword>
<dbReference type="PANTHER" id="PTHR43861">
    <property type="entry name" value="TRANS-ACONITATE 2-METHYLTRANSFERASE-RELATED"/>
    <property type="match status" value="1"/>
</dbReference>
<dbReference type="Proteomes" id="UP000192731">
    <property type="component" value="Unassembled WGS sequence"/>
</dbReference>
<dbReference type="Pfam" id="PF13649">
    <property type="entry name" value="Methyltransf_25"/>
    <property type="match status" value="1"/>
</dbReference>
<dbReference type="RefSeq" id="WP_084051957.1">
    <property type="nucleotide sequence ID" value="NZ_FWWT01000005.1"/>
</dbReference>
<dbReference type="CDD" id="cd02440">
    <property type="entry name" value="AdoMet_MTases"/>
    <property type="match status" value="1"/>
</dbReference>
<dbReference type="InterPro" id="IPR041698">
    <property type="entry name" value="Methyltransf_25"/>
</dbReference>
<dbReference type="Gene3D" id="2.20.25.110">
    <property type="entry name" value="S-adenosyl-L-methionine-dependent methyltransferases"/>
    <property type="match status" value="1"/>
</dbReference>
<dbReference type="AlphaFoldDB" id="A0A1W1UGP0"/>
<name>A0A1W1UGP0_DESTI</name>
<dbReference type="EMBL" id="FWWT01000005">
    <property type="protein sequence ID" value="SMB80278.1"/>
    <property type="molecule type" value="Genomic_DNA"/>
</dbReference>
<dbReference type="Gene3D" id="3.40.50.150">
    <property type="entry name" value="Vaccinia Virus protein VP39"/>
    <property type="match status" value="1"/>
</dbReference>
<protein>
    <submittedName>
        <fullName evidence="3">Methyltransferase domain-containing protein</fullName>
    </submittedName>
</protein>
<dbReference type="GO" id="GO:0032259">
    <property type="term" value="P:methylation"/>
    <property type="evidence" value="ECO:0007669"/>
    <property type="project" value="UniProtKB-KW"/>
</dbReference>
<proteinExistence type="predicted"/>
<evidence type="ECO:0000259" key="2">
    <source>
        <dbReference type="Pfam" id="PF13649"/>
    </source>
</evidence>
<sequence>MSYQDLASVYDFLMEDIDYEAWANYLVTLIDQSQVTGNKILDLGCGTGKISLLLAQKGFDVVGVDNSIEMLTEAEQRFRQHNAKVSLYKQDIRNLTINEKVDIAISTFDTFNYLLTEDDLLKAFSNVYKILTNNGVLIFDINTYYYLKTILGNNIFTYNTPELVYLWENEFCETRDVCQMNLTFFVQEAEEESYVRFDEEHKQKAFKLEKVRELLTKVEFKQINVYGKLSFTDPINEEEKVFFIAKK</sequence>
<dbReference type="GO" id="GO:0008168">
    <property type="term" value="F:methyltransferase activity"/>
    <property type="evidence" value="ECO:0007669"/>
    <property type="project" value="UniProtKB-KW"/>
</dbReference>
<reference evidence="3 4" key="1">
    <citation type="submission" date="2017-04" db="EMBL/GenBank/DDBJ databases">
        <authorList>
            <person name="Afonso C.L."/>
            <person name="Miller P.J."/>
            <person name="Scott M.A."/>
            <person name="Spackman E."/>
            <person name="Goraichik I."/>
            <person name="Dimitrov K.M."/>
            <person name="Suarez D.L."/>
            <person name="Swayne D.E."/>
        </authorList>
    </citation>
    <scope>NUCLEOTIDE SEQUENCE [LARGE SCALE GENOMIC DNA]</scope>
    <source>
        <strain evidence="3 4">DSM 11270</strain>
    </source>
</reference>
<dbReference type="OrthoDB" id="9811589at2"/>
<evidence type="ECO:0000313" key="4">
    <source>
        <dbReference type="Proteomes" id="UP000192731"/>
    </source>
</evidence>
<organism evidence="3 4">
    <name type="scientific">Desulfonispora thiosulfatigenes DSM 11270</name>
    <dbReference type="NCBI Taxonomy" id="656914"/>
    <lineage>
        <taxon>Bacteria</taxon>
        <taxon>Bacillati</taxon>
        <taxon>Bacillota</taxon>
        <taxon>Clostridia</taxon>
        <taxon>Eubacteriales</taxon>
        <taxon>Peptococcaceae</taxon>
        <taxon>Desulfonispora</taxon>
    </lineage>
</organism>
<gene>
    <name evidence="3" type="ORF">SAMN00017405_0855</name>
</gene>
<feature type="domain" description="Methyltransferase" evidence="2">
    <location>
        <begin position="40"/>
        <end position="135"/>
    </location>
</feature>
<evidence type="ECO:0000256" key="1">
    <source>
        <dbReference type="ARBA" id="ARBA00022679"/>
    </source>
</evidence>
<dbReference type="SUPFAM" id="SSF53335">
    <property type="entry name" value="S-adenosyl-L-methionine-dependent methyltransferases"/>
    <property type="match status" value="1"/>
</dbReference>
<accession>A0A1W1UGP0</accession>
<dbReference type="STRING" id="656914.SAMN00017405_0855"/>